<keyword evidence="4 7" id="KW-0812">Transmembrane</keyword>
<comment type="subcellular location">
    <subcellularLocation>
        <location evidence="1 7">Cell membrane</location>
        <topology evidence="1 7">Multi-pass membrane protein</topology>
    </subcellularLocation>
</comment>
<keyword evidence="3" id="KW-1003">Cell membrane</keyword>
<dbReference type="InterPro" id="IPR000515">
    <property type="entry name" value="MetI-like"/>
</dbReference>
<dbReference type="PANTHER" id="PTHR43386">
    <property type="entry name" value="OLIGOPEPTIDE TRANSPORT SYSTEM PERMEASE PROTEIN APPC"/>
    <property type="match status" value="1"/>
</dbReference>
<feature type="domain" description="ABC transmembrane type-1" evidence="8">
    <location>
        <begin position="92"/>
        <end position="281"/>
    </location>
</feature>
<sequence>MSVDGMMQAGDARSRVVRGLAFLRPVTHTWMGRIGLFLVTLMLVVIVFGPALAPHPPNQLNVGLPLTRPGNGLVLGTDNLGRDVLSRLLTGGRMVLLVPIAAVTLATLTGGLVGMVAAYVGGLFDAIVARVFDILLTLPPLLIALAVIAGFGSSVLVLLLTVAVVFAPQIGRVTRGATAAVVTADYVQAARARGERRITIAVREIAPNIMAPVVSDLALRVTYGVIFVASLNFLGLGAQPPSSDWGLSIANSLGYVQVQPFASLAPVVGVAALSVGLNLIADSMMRYLSNDSVKDSML</sequence>
<feature type="transmembrane region" description="Helical" evidence="7">
    <location>
        <begin position="141"/>
        <end position="166"/>
    </location>
</feature>
<dbReference type="OrthoDB" id="8906042at2"/>
<evidence type="ECO:0000259" key="8">
    <source>
        <dbReference type="PROSITE" id="PS50928"/>
    </source>
</evidence>
<evidence type="ECO:0000313" key="9">
    <source>
        <dbReference type="EMBL" id="RNM12055.1"/>
    </source>
</evidence>
<organism evidence="9 10">
    <name type="scientific">Nocardioides pocheonensis</name>
    <dbReference type="NCBI Taxonomy" id="661485"/>
    <lineage>
        <taxon>Bacteria</taxon>
        <taxon>Bacillati</taxon>
        <taxon>Actinomycetota</taxon>
        <taxon>Actinomycetes</taxon>
        <taxon>Propionibacteriales</taxon>
        <taxon>Nocardioidaceae</taxon>
        <taxon>Nocardioides</taxon>
    </lineage>
</organism>
<reference evidence="9 10" key="1">
    <citation type="submission" date="2018-11" db="EMBL/GenBank/DDBJ databases">
        <authorList>
            <person name="Li F."/>
        </authorList>
    </citation>
    <scope>NUCLEOTIDE SEQUENCE [LARGE SCALE GENOMIC DNA]</scope>
    <source>
        <strain evidence="9 10">Gsoil 818</strain>
    </source>
</reference>
<keyword evidence="6 7" id="KW-0472">Membrane</keyword>
<dbReference type="GO" id="GO:0005886">
    <property type="term" value="C:plasma membrane"/>
    <property type="evidence" value="ECO:0007669"/>
    <property type="project" value="UniProtKB-SubCell"/>
</dbReference>
<name>A0A3N0GHW4_9ACTN</name>
<evidence type="ECO:0000256" key="3">
    <source>
        <dbReference type="ARBA" id="ARBA00022475"/>
    </source>
</evidence>
<feature type="transmembrane region" description="Helical" evidence="7">
    <location>
        <begin position="258"/>
        <end position="280"/>
    </location>
</feature>
<dbReference type="SUPFAM" id="SSF161098">
    <property type="entry name" value="MetI-like"/>
    <property type="match status" value="1"/>
</dbReference>
<dbReference type="InterPro" id="IPR035906">
    <property type="entry name" value="MetI-like_sf"/>
</dbReference>
<evidence type="ECO:0000256" key="2">
    <source>
        <dbReference type="ARBA" id="ARBA00022448"/>
    </source>
</evidence>
<feature type="transmembrane region" description="Helical" evidence="7">
    <location>
        <begin position="95"/>
        <end position="121"/>
    </location>
</feature>
<dbReference type="PROSITE" id="PS50928">
    <property type="entry name" value="ABC_TM1"/>
    <property type="match status" value="1"/>
</dbReference>
<keyword evidence="5 7" id="KW-1133">Transmembrane helix</keyword>
<dbReference type="Pfam" id="PF00528">
    <property type="entry name" value="BPD_transp_1"/>
    <property type="match status" value="1"/>
</dbReference>
<dbReference type="Gene3D" id="1.10.3720.10">
    <property type="entry name" value="MetI-like"/>
    <property type="match status" value="1"/>
</dbReference>
<dbReference type="AlphaFoldDB" id="A0A3N0GHW4"/>
<protein>
    <submittedName>
        <fullName evidence="9">ABC transporter permease</fullName>
    </submittedName>
</protein>
<comment type="similarity">
    <text evidence="7">Belongs to the binding-protein-dependent transport system permease family.</text>
</comment>
<evidence type="ECO:0000256" key="7">
    <source>
        <dbReference type="RuleBase" id="RU363032"/>
    </source>
</evidence>
<dbReference type="CDD" id="cd06261">
    <property type="entry name" value="TM_PBP2"/>
    <property type="match status" value="1"/>
</dbReference>
<comment type="caution">
    <text evidence="9">The sequence shown here is derived from an EMBL/GenBank/DDBJ whole genome shotgun (WGS) entry which is preliminary data.</text>
</comment>
<accession>A0A3N0GHW4</accession>
<evidence type="ECO:0000256" key="5">
    <source>
        <dbReference type="ARBA" id="ARBA00022989"/>
    </source>
</evidence>
<proteinExistence type="inferred from homology"/>
<evidence type="ECO:0000313" key="10">
    <source>
        <dbReference type="Proteomes" id="UP000279994"/>
    </source>
</evidence>
<dbReference type="GO" id="GO:0055085">
    <property type="term" value="P:transmembrane transport"/>
    <property type="evidence" value="ECO:0007669"/>
    <property type="project" value="InterPro"/>
</dbReference>
<dbReference type="InterPro" id="IPR050366">
    <property type="entry name" value="BP-dependent_transpt_permease"/>
</dbReference>
<feature type="transmembrane region" description="Helical" evidence="7">
    <location>
        <begin position="217"/>
        <end position="238"/>
    </location>
</feature>
<gene>
    <name evidence="9" type="ORF">EFL26_19750</name>
</gene>
<dbReference type="Proteomes" id="UP000279994">
    <property type="component" value="Unassembled WGS sequence"/>
</dbReference>
<dbReference type="PANTHER" id="PTHR43386:SF25">
    <property type="entry name" value="PEPTIDE ABC TRANSPORTER PERMEASE PROTEIN"/>
    <property type="match status" value="1"/>
</dbReference>
<keyword evidence="2 7" id="KW-0813">Transport</keyword>
<evidence type="ECO:0000256" key="4">
    <source>
        <dbReference type="ARBA" id="ARBA00022692"/>
    </source>
</evidence>
<dbReference type="EMBL" id="RJSF01000046">
    <property type="protein sequence ID" value="RNM12055.1"/>
    <property type="molecule type" value="Genomic_DNA"/>
</dbReference>
<evidence type="ECO:0000256" key="1">
    <source>
        <dbReference type="ARBA" id="ARBA00004651"/>
    </source>
</evidence>
<dbReference type="RefSeq" id="WP_123224635.1">
    <property type="nucleotide sequence ID" value="NZ_RJSF01000046.1"/>
</dbReference>
<feature type="transmembrane region" description="Helical" evidence="7">
    <location>
        <begin position="30"/>
        <end position="53"/>
    </location>
</feature>
<keyword evidence="10" id="KW-1185">Reference proteome</keyword>
<evidence type="ECO:0000256" key="6">
    <source>
        <dbReference type="ARBA" id="ARBA00023136"/>
    </source>
</evidence>